<proteinExistence type="predicted"/>
<dbReference type="EMBL" id="BPLQ01012053">
    <property type="protein sequence ID" value="GIY62132.1"/>
    <property type="molecule type" value="Genomic_DNA"/>
</dbReference>
<feature type="region of interest" description="Disordered" evidence="1">
    <location>
        <begin position="135"/>
        <end position="158"/>
    </location>
</feature>
<reference evidence="2 3" key="1">
    <citation type="submission" date="2021-06" db="EMBL/GenBank/DDBJ databases">
        <title>Caerostris darwini draft genome.</title>
        <authorList>
            <person name="Kono N."/>
            <person name="Arakawa K."/>
        </authorList>
    </citation>
    <scope>NUCLEOTIDE SEQUENCE [LARGE SCALE GENOMIC DNA]</scope>
</reference>
<name>A0AAV4UW49_9ARAC</name>
<comment type="caution">
    <text evidence="2">The sequence shown here is derived from an EMBL/GenBank/DDBJ whole genome shotgun (WGS) entry which is preliminary data.</text>
</comment>
<evidence type="ECO:0000313" key="3">
    <source>
        <dbReference type="Proteomes" id="UP001054837"/>
    </source>
</evidence>
<protein>
    <submittedName>
        <fullName evidence="2">Uncharacterized protein</fullName>
    </submittedName>
</protein>
<gene>
    <name evidence="2" type="ORF">CDAR_93281</name>
</gene>
<accession>A0AAV4UW49</accession>
<evidence type="ECO:0000313" key="2">
    <source>
        <dbReference type="EMBL" id="GIY62132.1"/>
    </source>
</evidence>
<sequence length="158" mass="17562">MTVGEGGKVNADAVSGLPELGKQFYGEIKRLFSGQFAGYLKFQLLTLPTYGCSEDGKIELNFAGDCFSVAKVLVVPLCEKLKRFSILRAFESLTPNKEEKAILKTLLCTDFSSKQQKTNITRIVLIGKEDLPTQRETQKPVRVSSENKKKSRAHQGFV</sequence>
<dbReference type="Proteomes" id="UP001054837">
    <property type="component" value="Unassembled WGS sequence"/>
</dbReference>
<feature type="compositionally biased region" description="Basic residues" evidence="1">
    <location>
        <begin position="149"/>
        <end position="158"/>
    </location>
</feature>
<dbReference type="AlphaFoldDB" id="A0AAV4UW49"/>
<keyword evidence="3" id="KW-1185">Reference proteome</keyword>
<organism evidence="2 3">
    <name type="scientific">Caerostris darwini</name>
    <dbReference type="NCBI Taxonomy" id="1538125"/>
    <lineage>
        <taxon>Eukaryota</taxon>
        <taxon>Metazoa</taxon>
        <taxon>Ecdysozoa</taxon>
        <taxon>Arthropoda</taxon>
        <taxon>Chelicerata</taxon>
        <taxon>Arachnida</taxon>
        <taxon>Araneae</taxon>
        <taxon>Araneomorphae</taxon>
        <taxon>Entelegynae</taxon>
        <taxon>Araneoidea</taxon>
        <taxon>Araneidae</taxon>
        <taxon>Caerostris</taxon>
    </lineage>
</organism>
<evidence type="ECO:0000256" key="1">
    <source>
        <dbReference type="SAM" id="MobiDB-lite"/>
    </source>
</evidence>